<comment type="caution">
    <text evidence="6">The sequence shown here is derived from an EMBL/GenBank/DDBJ whole genome shotgun (WGS) entry which is preliminary data.</text>
</comment>
<dbReference type="AlphaFoldDB" id="A0A1U7J6A3"/>
<evidence type="ECO:0000313" key="7">
    <source>
        <dbReference type="Proteomes" id="UP000185557"/>
    </source>
</evidence>
<keyword evidence="4" id="KW-0145">Chemotaxis</keyword>
<dbReference type="PANTHER" id="PTHR42872:SF3">
    <property type="entry name" value="PROTEIN-GLUTAMATE METHYLESTERASE_PROTEIN-GLUTAMINE GLUTAMINASE 1"/>
    <property type="match status" value="1"/>
</dbReference>
<evidence type="ECO:0000256" key="2">
    <source>
        <dbReference type="ARBA" id="ARBA00039140"/>
    </source>
</evidence>
<dbReference type="InterPro" id="IPR035909">
    <property type="entry name" value="CheB_C"/>
</dbReference>
<dbReference type="InterPro" id="IPR000673">
    <property type="entry name" value="Sig_transdc_resp-reg_Me-estase"/>
</dbReference>
<evidence type="ECO:0000313" key="6">
    <source>
        <dbReference type="EMBL" id="OKH48452.1"/>
    </source>
</evidence>
<keyword evidence="7" id="KW-1185">Reference proteome</keyword>
<dbReference type="GO" id="GO:0006935">
    <property type="term" value="P:chemotaxis"/>
    <property type="evidence" value="ECO:0007669"/>
    <property type="project" value="UniProtKB-UniRule"/>
</dbReference>
<feature type="active site" evidence="4">
    <location>
        <position position="130"/>
    </location>
</feature>
<evidence type="ECO:0000256" key="1">
    <source>
        <dbReference type="ARBA" id="ARBA00022801"/>
    </source>
</evidence>
<dbReference type="GO" id="GO:0008984">
    <property type="term" value="F:protein-glutamate methylesterase activity"/>
    <property type="evidence" value="ECO:0007669"/>
    <property type="project" value="UniProtKB-EC"/>
</dbReference>
<name>A0A1U7J6A3_9CYAN</name>
<feature type="active site" evidence="4">
    <location>
        <position position="11"/>
    </location>
</feature>
<evidence type="ECO:0000259" key="5">
    <source>
        <dbReference type="PROSITE" id="PS50122"/>
    </source>
</evidence>
<dbReference type="PROSITE" id="PS50122">
    <property type="entry name" value="CHEB"/>
    <property type="match status" value="1"/>
</dbReference>
<gene>
    <name evidence="6" type="ORF">NIES30_10575</name>
</gene>
<dbReference type="EMBL" id="MRCG01000006">
    <property type="protein sequence ID" value="OKH48452.1"/>
    <property type="molecule type" value="Genomic_DNA"/>
</dbReference>
<dbReference type="Proteomes" id="UP000185557">
    <property type="component" value="Unassembled WGS sequence"/>
</dbReference>
<dbReference type="SUPFAM" id="SSF52738">
    <property type="entry name" value="Methylesterase CheB, C-terminal domain"/>
    <property type="match status" value="1"/>
</dbReference>
<organism evidence="6 7">
    <name type="scientific">Phormidium tenue NIES-30</name>
    <dbReference type="NCBI Taxonomy" id="549789"/>
    <lineage>
        <taxon>Bacteria</taxon>
        <taxon>Bacillati</taxon>
        <taxon>Cyanobacteriota</taxon>
        <taxon>Cyanophyceae</taxon>
        <taxon>Oscillatoriophycideae</taxon>
        <taxon>Oscillatoriales</taxon>
        <taxon>Oscillatoriaceae</taxon>
        <taxon>Phormidium</taxon>
    </lineage>
</organism>
<dbReference type="RefSeq" id="WP_073608379.1">
    <property type="nucleotide sequence ID" value="NZ_MRCG01000006.1"/>
</dbReference>
<comment type="catalytic activity">
    <reaction evidence="3">
        <text>[protein]-L-glutamate 5-O-methyl ester + H2O = L-glutamyl-[protein] + methanol + H(+)</text>
        <dbReference type="Rhea" id="RHEA:23236"/>
        <dbReference type="Rhea" id="RHEA-COMP:10208"/>
        <dbReference type="Rhea" id="RHEA-COMP:10311"/>
        <dbReference type="ChEBI" id="CHEBI:15377"/>
        <dbReference type="ChEBI" id="CHEBI:15378"/>
        <dbReference type="ChEBI" id="CHEBI:17790"/>
        <dbReference type="ChEBI" id="CHEBI:29973"/>
        <dbReference type="ChEBI" id="CHEBI:82795"/>
        <dbReference type="EC" id="3.1.1.61"/>
    </reaction>
</comment>
<dbReference type="CDD" id="cd16433">
    <property type="entry name" value="CheB"/>
    <property type="match status" value="1"/>
</dbReference>
<sequence length="190" mass="20244">MTYELIVIGTSLGGLSALKTVLGALPQNFSAALAVVQHRHRESDQGLGNFLQQFTVLPVHEVEDKERIQPGHVYLAPADYHLLVEYGYFSLSVDEPVSYARPSIDVLLESAADSYNERVIGVILTGANQDGVKGLSTLKARGGVAIVQDPNTAESPVLPRAAIAAIAVDAILPLPQIAARLIHLCAARGE</sequence>
<evidence type="ECO:0000256" key="3">
    <source>
        <dbReference type="ARBA" id="ARBA00048267"/>
    </source>
</evidence>
<dbReference type="Gene3D" id="3.40.50.180">
    <property type="entry name" value="Methylesterase CheB, C-terminal domain"/>
    <property type="match status" value="1"/>
</dbReference>
<feature type="active site" evidence="4">
    <location>
        <position position="38"/>
    </location>
</feature>
<dbReference type="STRING" id="549789.NIES30_10575"/>
<proteinExistence type="predicted"/>
<keyword evidence="1 4" id="KW-0378">Hydrolase</keyword>
<dbReference type="Pfam" id="PF01339">
    <property type="entry name" value="CheB_methylest"/>
    <property type="match status" value="1"/>
</dbReference>
<reference evidence="6 7" key="1">
    <citation type="submission" date="2016-11" db="EMBL/GenBank/DDBJ databases">
        <title>Draft Genome Sequences of Nine Cyanobacterial Strains from Diverse Habitats.</title>
        <authorList>
            <person name="Zhu T."/>
            <person name="Hou S."/>
            <person name="Lu X."/>
            <person name="Hess W.R."/>
        </authorList>
    </citation>
    <scope>NUCLEOTIDE SEQUENCE [LARGE SCALE GENOMIC DNA]</scope>
    <source>
        <strain evidence="6 7">NIES-30</strain>
    </source>
</reference>
<dbReference type="PANTHER" id="PTHR42872">
    <property type="entry name" value="PROTEIN-GLUTAMATE METHYLESTERASE/PROTEIN-GLUTAMINE GLUTAMINASE"/>
    <property type="match status" value="1"/>
</dbReference>
<dbReference type="GO" id="GO:0000156">
    <property type="term" value="F:phosphorelay response regulator activity"/>
    <property type="evidence" value="ECO:0007669"/>
    <property type="project" value="InterPro"/>
</dbReference>
<dbReference type="OrthoDB" id="9793421at2"/>
<feature type="domain" description="CheB-type methylesterase" evidence="5">
    <location>
        <begin position="1"/>
        <end position="188"/>
    </location>
</feature>
<protein>
    <recommendedName>
        <fullName evidence="2">protein-glutamate methylesterase</fullName>
        <ecNumber evidence="2">3.1.1.61</ecNumber>
    </recommendedName>
</protein>
<evidence type="ECO:0000256" key="4">
    <source>
        <dbReference type="PROSITE-ProRule" id="PRU00050"/>
    </source>
</evidence>
<accession>A0A1U7J6A3</accession>
<dbReference type="EC" id="3.1.1.61" evidence="2"/>
<dbReference type="GO" id="GO:0005737">
    <property type="term" value="C:cytoplasm"/>
    <property type="evidence" value="ECO:0007669"/>
    <property type="project" value="InterPro"/>
</dbReference>